<organism evidence="2 3">
    <name type="scientific">Nocardioides caeni</name>
    <dbReference type="NCBI Taxonomy" id="574700"/>
    <lineage>
        <taxon>Bacteria</taxon>
        <taxon>Bacillati</taxon>
        <taxon>Actinomycetota</taxon>
        <taxon>Actinomycetes</taxon>
        <taxon>Propionibacteriales</taxon>
        <taxon>Nocardioidaceae</taxon>
        <taxon>Nocardioides</taxon>
    </lineage>
</organism>
<comment type="caution">
    <text evidence="2">The sequence shown here is derived from an EMBL/GenBank/DDBJ whole genome shotgun (WGS) entry which is preliminary data.</text>
</comment>
<dbReference type="InterPro" id="IPR016181">
    <property type="entry name" value="Acyl_CoA_acyltransferase"/>
</dbReference>
<dbReference type="CDD" id="cd04301">
    <property type="entry name" value="NAT_SF"/>
    <property type="match status" value="1"/>
</dbReference>
<dbReference type="Gene3D" id="3.40.630.30">
    <property type="match status" value="1"/>
</dbReference>
<reference evidence="2 3" key="1">
    <citation type="journal article" date="2009" name="Int. J. Syst. Evol. Microbiol.">
        <title>Nocardioides caeni sp. nov., isolated from wastewater.</title>
        <authorList>
            <person name="Yoon J.H."/>
            <person name="Kang S.J."/>
            <person name="Park S."/>
            <person name="Kim W."/>
            <person name="Oh T.K."/>
        </authorList>
    </citation>
    <scope>NUCLEOTIDE SEQUENCE [LARGE SCALE GENOMIC DNA]</scope>
    <source>
        <strain evidence="2 3">DSM 23134</strain>
    </source>
</reference>
<keyword evidence="3" id="KW-1185">Reference proteome</keyword>
<dbReference type="Pfam" id="PF00583">
    <property type="entry name" value="Acetyltransf_1"/>
    <property type="match status" value="1"/>
</dbReference>
<dbReference type="Proteomes" id="UP000307087">
    <property type="component" value="Unassembled WGS sequence"/>
</dbReference>
<evidence type="ECO:0000313" key="2">
    <source>
        <dbReference type="EMBL" id="THV18479.1"/>
    </source>
</evidence>
<dbReference type="GO" id="GO:0016747">
    <property type="term" value="F:acyltransferase activity, transferring groups other than amino-acyl groups"/>
    <property type="evidence" value="ECO:0007669"/>
    <property type="project" value="InterPro"/>
</dbReference>
<dbReference type="EMBL" id="STGW01000001">
    <property type="protein sequence ID" value="THV18479.1"/>
    <property type="molecule type" value="Genomic_DNA"/>
</dbReference>
<dbReference type="SUPFAM" id="SSF55729">
    <property type="entry name" value="Acyl-CoA N-acyltransferases (Nat)"/>
    <property type="match status" value="1"/>
</dbReference>
<dbReference type="AlphaFoldDB" id="A0A4S8NTJ8"/>
<dbReference type="OrthoDB" id="5243635at2"/>
<proteinExistence type="predicted"/>
<sequence length="205" mass="21243">MRSTLARSWQPAPVPDIGVTGGRIGDVVTADVSVRVAWPADAAGIAAVQVRRWQEQYDASATAFLDGAGVGVDDLAAAWAASLARPPEARFRALVALARVEVTGFALTGPCSDADADPATDGELSEFTVDPGHRRAGHGSRLLQACADTLTADGFTRATCWIATTDDVLRAFLTDSGWAADGASRELADATGAGVKQVRLHTALA</sequence>
<protein>
    <submittedName>
        <fullName evidence="2">GNAT family N-acetyltransferase</fullName>
    </submittedName>
</protein>
<gene>
    <name evidence="2" type="ORF">E9934_02325</name>
</gene>
<evidence type="ECO:0000259" key="1">
    <source>
        <dbReference type="PROSITE" id="PS51186"/>
    </source>
</evidence>
<evidence type="ECO:0000313" key="3">
    <source>
        <dbReference type="Proteomes" id="UP000307087"/>
    </source>
</evidence>
<keyword evidence="2" id="KW-0808">Transferase</keyword>
<feature type="domain" description="N-acetyltransferase" evidence="1">
    <location>
        <begin position="32"/>
        <end position="201"/>
    </location>
</feature>
<dbReference type="InterPro" id="IPR000182">
    <property type="entry name" value="GNAT_dom"/>
</dbReference>
<accession>A0A4S8NTJ8</accession>
<dbReference type="PROSITE" id="PS51186">
    <property type="entry name" value="GNAT"/>
    <property type="match status" value="1"/>
</dbReference>
<name>A0A4S8NTJ8_9ACTN</name>